<name>A0A6M1R6C2_9ACTN</name>
<keyword evidence="6" id="KW-1185">Reference proteome</keyword>
<dbReference type="PANTHER" id="PTHR33371">
    <property type="entry name" value="INTERMEMBRANE PHOSPHOLIPID TRANSPORT SYSTEM BINDING PROTEIN MLAD-RELATED"/>
    <property type="match status" value="1"/>
</dbReference>
<feature type="domain" description="Mammalian cell entry C-terminal" evidence="4">
    <location>
        <begin position="165"/>
        <end position="288"/>
    </location>
</feature>
<dbReference type="GO" id="GO:0005576">
    <property type="term" value="C:extracellular region"/>
    <property type="evidence" value="ECO:0007669"/>
    <property type="project" value="TreeGrafter"/>
</dbReference>
<evidence type="ECO:0000256" key="1">
    <source>
        <dbReference type="SAM" id="MobiDB-lite"/>
    </source>
</evidence>
<keyword evidence="2" id="KW-0732">Signal</keyword>
<evidence type="ECO:0000259" key="4">
    <source>
        <dbReference type="Pfam" id="PF11887"/>
    </source>
</evidence>
<feature type="signal peptide" evidence="2">
    <location>
        <begin position="1"/>
        <end position="22"/>
    </location>
</feature>
<organism evidence="5 6">
    <name type="scientific">Nocardioides turkmenicus</name>
    <dbReference type="NCBI Taxonomy" id="2711220"/>
    <lineage>
        <taxon>Bacteria</taxon>
        <taxon>Bacillati</taxon>
        <taxon>Actinomycetota</taxon>
        <taxon>Actinomycetes</taxon>
        <taxon>Propionibacteriales</taxon>
        <taxon>Nocardioidaceae</taxon>
        <taxon>Nocardioides</taxon>
    </lineage>
</organism>
<dbReference type="Pfam" id="PF02470">
    <property type="entry name" value="MlaD"/>
    <property type="match status" value="1"/>
</dbReference>
<dbReference type="PANTHER" id="PTHR33371:SF15">
    <property type="entry name" value="LIPOPROTEIN LPRN"/>
    <property type="match status" value="1"/>
</dbReference>
<feature type="domain" description="Mce/MlaD" evidence="3">
    <location>
        <begin position="36"/>
        <end position="110"/>
    </location>
</feature>
<evidence type="ECO:0000259" key="3">
    <source>
        <dbReference type="Pfam" id="PF02470"/>
    </source>
</evidence>
<proteinExistence type="predicted"/>
<comment type="caution">
    <text evidence="5">The sequence shown here is derived from an EMBL/GenBank/DDBJ whole genome shotgun (WGS) entry which is preliminary data.</text>
</comment>
<dbReference type="NCBIfam" id="TIGR00996">
    <property type="entry name" value="Mtu_fam_mce"/>
    <property type="match status" value="1"/>
</dbReference>
<accession>A0A6M1R6C2</accession>
<reference evidence="5 6" key="1">
    <citation type="submission" date="2020-02" db="EMBL/GenBank/DDBJ databases">
        <title>Whole-genome analyses of novel actinobacteria.</title>
        <authorList>
            <person name="Sahin N."/>
        </authorList>
    </citation>
    <scope>NUCLEOTIDE SEQUENCE [LARGE SCALE GENOMIC DNA]</scope>
    <source>
        <strain evidence="5 6">KC13</strain>
    </source>
</reference>
<evidence type="ECO:0000313" key="6">
    <source>
        <dbReference type="Proteomes" id="UP000483261"/>
    </source>
</evidence>
<dbReference type="RefSeq" id="WP_165111956.1">
    <property type="nucleotide sequence ID" value="NZ_JAALAA010000013.1"/>
</dbReference>
<evidence type="ECO:0000256" key="2">
    <source>
        <dbReference type="SAM" id="SignalP"/>
    </source>
</evidence>
<feature type="chain" id="PRO_5026890602" evidence="2">
    <location>
        <begin position="23"/>
        <end position="358"/>
    </location>
</feature>
<dbReference type="AlphaFoldDB" id="A0A6M1R6C2"/>
<dbReference type="InterPro" id="IPR005693">
    <property type="entry name" value="Mce"/>
</dbReference>
<gene>
    <name evidence="5" type="ORF">G5C66_15975</name>
</gene>
<dbReference type="Proteomes" id="UP000483261">
    <property type="component" value="Unassembled WGS sequence"/>
</dbReference>
<dbReference type="InterPro" id="IPR024516">
    <property type="entry name" value="Mce_C"/>
</dbReference>
<evidence type="ECO:0000313" key="5">
    <source>
        <dbReference type="EMBL" id="NGN94231.1"/>
    </source>
</evidence>
<dbReference type="EMBL" id="JAALAA010000013">
    <property type="protein sequence ID" value="NGN94231.1"/>
    <property type="molecule type" value="Genomic_DNA"/>
</dbReference>
<feature type="region of interest" description="Disordered" evidence="1">
    <location>
        <begin position="318"/>
        <end position="358"/>
    </location>
</feature>
<dbReference type="Pfam" id="PF11887">
    <property type="entry name" value="Mce4_CUP1"/>
    <property type="match status" value="1"/>
</dbReference>
<dbReference type="InterPro" id="IPR052336">
    <property type="entry name" value="MlaD_Phospholipid_Transporter"/>
</dbReference>
<dbReference type="PROSITE" id="PS51257">
    <property type="entry name" value="PROKAR_LIPOPROTEIN"/>
    <property type="match status" value="1"/>
</dbReference>
<dbReference type="InterPro" id="IPR003399">
    <property type="entry name" value="Mce/MlaD"/>
</dbReference>
<feature type="compositionally biased region" description="Low complexity" evidence="1">
    <location>
        <begin position="343"/>
        <end position="352"/>
    </location>
</feature>
<protein>
    <submittedName>
        <fullName evidence="5">MCE family protein</fullName>
    </submittedName>
</protein>
<sequence>MRRAIVLSAAAGLLLTGCGIDARTLPLPGTRAGDDTTTIEAAFDDALNLSVGSKVSVNGVDAGRVTALSTDGFSALAEMSVDEGVRVTDLSSARLRYDTPLGEVYVDVTTPEGGRAIKDGGRLDPARSTTAPTVEDALASASLLINGGGIGDLGRIVDELNGAVGDGTDLTEVLDRSATFLTQANRTTAEIDRALTSLDAVSATLSQEQDTITDALAAIGPAARTVRQQTKQIIALLNRLVKLSRDANNVLDRMDDATVAVVRDAGAILAQVRRISGELGPGLDTFSAAINELLEVIPADHLPIQLRVDIGESVEQDPLNPLPPLLGTPGTSQPQTPWDLDDLLGAPGEQLPGLGGEG</sequence>